<name>A0ABM1TLW9_LIMPO</name>
<evidence type="ECO:0000313" key="2">
    <source>
        <dbReference type="Proteomes" id="UP000694941"/>
    </source>
</evidence>
<sequence length="206" mass="23735">MHDMVAQGETSFPRNNHPSSVDSSRLHLAIQRHLEELGSSPNTTSYMYYRNVPGNNSNTEIFCAIGAWRPWTNPKLEIYHDEITLPFNGRHLIVAVPHSPPYVIFQNVSGSLTNNVDEGVFTKLMTFLTEELNFTLSIFLYFIRVIRAHLSVSFYLAMIQMLVCTLKIEMSYNPGFYSIYKFLNSKYLTYNLSDFTVVVYCTMRMG</sequence>
<dbReference type="Proteomes" id="UP000694941">
    <property type="component" value="Unplaced"/>
</dbReference>
<proteinExistence type="predicted"/>
<organism evidence="2 3">
    <name type="scientific">Limulus polyphemus</name>
    <name type="common">Atlantic horseshoe crab</name>
    <dbReference type="NCBI Taxonomy" id="6850"/>
    <lineage>
        <taxon>Eukaryota</taxon>
        <taxon>Metazoa</taxon>
        <taxon>Ecdysozoa</taxon>
        <taxon>Arthropoda</taxon>
        <taxon>Chelicerata</taxon>
        <taxon>Merostomata</taxon>
        <taxon>Xiphosura</taxon>
        <taxon>Limulidae</taxon>
        <taxon>Limulus</taxon>
    </lineage>
</organism>
<feature type="region of interest" description="Disordered" evidence="1">
    <location>
        <begin position="1"/>
        <end position="24"/>
    </location>
</feature>
<protein>
    <submittedName>
        <fullName evidence="3">Uncharacterized protein LOC111089181</fullName>
    </submittedName>
</protein>
<gene>
    <name evidence="3" type="primary">LOC111089181</name>
</gene>
<feature type="compositionally biased region" description="Polar residues" evidence="1">
    <location>
        <begin position="8"/>
        <end position="23"/>
    </location>
</feature>
<keyword evidence="2" id="KW-1185">Reference proteome</keyword>
<dbReference type="GeneID" id="111089181"/>
<dbReference type="RefSeq" id="XP_022256875.1">
    <property type="nucleotide sequence ID" value="XM_022401167.1"/>
</dbReference>
<evidence type="ECO:0000313" key="3">
    <source>
        <dbReference type="RefSeq" id="XP_022256875.1"/>
    </source>
</evidence>
<accession>A0ABM1TLW9</accession>
<reference evidence="3" key="1">
    <citation type="submission" date="2025-08" db="UniProtKB">
        <authorList>
            <consortium name="RefSeq"/>
        </authorList>
    </citation>
    <scope>IDENTIFICATION</scope>
    <source>
        <tissue evidence="3">Muscle</tissue>
    </source>
</reference>
<evidence type="ECO:0000256" key="1">
    <source>
        <dbReference type="SAM" id="MobiDB-lite"/>
    </source>
</evidence>